<dbReference type="InterPro" id="IPR035089">
    <property type="entry name" value="Phage_sheath_subtilisin"/>
</dbReference>
<comment type="similarity">
    <text evidence="1">Belongs to the myoviridae tail sheath protein family.</text>
</comment>
<dbReference type="InterPro" id="IPR020287">
    <property type="entry name" value="Tail_sheath_C"/>
</dbReference>
<dbReference type="Gene3D" id="3.40.50.11780">
    <property type="match status" value="2"/>
</dbReference>
<dbReference type="InterPro" id="IPR052042">
    <property type="entry name" value="Tail_sheath_structural"/>
</dbReference>
<dbReference type="Pfam" id="PF17482">
    <property type="entry name" value="Phage_sheath_1C"/>
    <property type="match status" value="1"/>
</dbReference>
<sequence>MTMPLTPGIYIEPVQPVRATGPLERGDVPVFLGYARRGPFGVPVRIESRRQFEDLFGAPFVPGHLAGAVGAFFETGGTVCYIVRVTGQGAQAAEAAIVPDDPTVQVPDRVWRARASFPWPRINPRALQGSGNPGAQAWAAAFDAQVQTYGRRTPDPGAWGNGLRVEILRQSLVAAETEPGRLEDGMASQLFNLAGLEPHSILELHQEIAGQAITATAEIARIDAARQMVWWKTPPDALDTGGPALDPTAAIRIASVEFRVDIYVDGRLVERFENLGPHPDHSRALESVIAEECRNLDLAPDFDTDAATDWTDPATWPALTSVQLSGGWDAVSTVTAEDYLRALGAPPHSGAAQAVSQARVDEIALVAAPDLVLQPPAPEPVSPPPPPPEIDCGVLEAPAAGRLTGLVLSAGTGSDAQPLPGVRVEVAGQGRVATTAADGTFLLDGLPLALVTLRFAKAGFADLETLAQAVEFTTGPPVQFALEALVDPRQLTESEILTVQAAMMSPAIVGPYRVAVLDPPSAGMKLDDLRSWRAKLGDSARGAFFGPWLRVPAGETGGTALQPPCGHVCGALALGEHETGIHRAPANLQLRQVEGVALDISDAEQALLNPIGLNAIRAFPGRGIRLWGTRSLSSNPDWRYITSRRLVDAIEKTLERALQWAVFEPNNAITRQAVVLTVRTLLEGLWRQGALAGAAPREAFTVKSDFENNPQADRDAGRMIVEIGVAPSIPFEFILFRLGRTLDAIEVRE</sequence>
<keyword evidence="5" id="KW-1185">Reference proteome</keyword>
<protein>
    <submittedName>
        <fullName evidence="4">Phage tail sheath C-terminal domain-containing protein</fullName>
    </submittedName>
</protein>
<dbReference type="RefSeq" id="WP_366193279.1">
    <property type="nucleotide sequence ID" value="NZ_JBFBVU010000013.1"/>
</dbReference>
<gene>
    <name evidence="4" type="ORF">AB0T83_11835</name>
</gene>
<dbReference type="InterPro" id="IPR008969">
    <property type="entry name" value="CarboxyPept-like_regulatory"/>
</dbReference>
<organism evidence="4 5">
    <name type="scientific">Meridianimarinicoccus marinus</name>
    <dbReference type="NCBI Taxonomy" id="3231483"/>
    <lineage>
        <taxon>Bacteria</taxon>
        <taxon>Pseudomonadati</taxon>
        <taxon>Pseudomonadota</taxon>
        <taxon>Alphaproteobacteria</taxon>
        <taxon>Rhodobacterales</taxon>
        <taxon>Paracoccaceae</taxon>
        <taxon>Meridianimarinicoccus</taxon>
    </lineage>
</organism>
<dbReference type="SUPFAM" id="SSF49464">
    <property type="entry name" value="Carboxypeptidase regulatory domain-like"/>
    <property type="match status" value="1"/>
</dbReference>
<name>A0ABV3L7B8_9RHOB</name>
<feature type="domain" description="Tail sheath protein subtilisin-like" evidence="2">
    <location>
        <begin position="556"/>
        <end position="631"/>
    </location>
</feature>
<dbReference type="Proteomes" id="UP001553161">
    <property type="component" value="Unassembled WGS sequence"/>
</dbReference>
<dbReference type="PANTHER" id="PTHR35861:SF1">
    <property type="entry name" value="PHAGE TAIL SHEATH PROTEIN"/>
    <property type="match status" value="1"/>
</dbReference>
<evidence type="ECO:0000256" key="1">
    <source>
        <dbReference type="ARBA" id="ARBA00008005"/>
    </source>
</evidence>
<reference evidence="4 5" key="1">
    <citation type="submission" date="2024-07" db="EMBL/GenBank/DDBJ databases">
        <authorList>
            <person name="Kang M."/>
        </authorList>
    </citation>
    <scope>NUCLEOTIDE SEQUENCE [LARGE SCALE GENOMIC DNA]</scope>
    <source>
        <strain evidence="4 5">DFM31</strain>
    </source>
</reference>
<feature type="domain" description="Tail sheath protein C-terminal" evidence="3">
    <location>
        <begin position="633"/>
        <end position="737"/>
    </location>
</feature>
<evidence type="ECO:0000259" key="3">
    <source>
        <dbReference type="Pfam" id="PF17482"/>
    </source>
</evidence>
<comment type="caution">
    <text evidence="4">The sequence shown here is derived from an EMBL/GenBank/DDBJ whole genome shotgun (WGS) entry which is preliminary data.</text>
</comment>
<dbReference type="Pfam" id="PF04984">
    <property type="entry name" value="Phage_sheath_1"/>
    <property type="match status" value="1"/>
</dbReference>
<proteinExistence type="inferred from homology"/>
<dbReference type="PANTHER" id="PTHR35861">
    <property type="match status" value="1"/>
</dbReference>
<accession>A0ABV3L7B8</accession>
<evidence type="ECO:0000259" key="2">
    <source>
        <dbReference type="Pfam" id="PF04984"/>
    </source>
</evidence>
<dbReference type="EMBL" id="JBFBVU010000013">
    <property type="protein sequence ID" value="MEV8467470.1"/>
    <property type="molecule type" value="Genomic_DNA"/>
</dbReference>
<evidence type="ECO:0000313" key="5">
    <source>
        <dbReference type="Proteomes" id="UP001553161"/>
    </source>
</evidence>
<evidence type="ECO:0000313" key="4">
    <source>
        <dbReference type="EMBL" id="MEV8467470.1"/>
    </source>
</evidence>